<dbReference type="Gene3D" id="2.40.50.770">
    <property type="entry name" value="RecQ-mediated genome instability protein Rmi1, C-terminal domain"/>
    <property type="match status" value="1"/>
</dbReference>
<organism evidence="5 6">
    <name type="scientific">Cannabis sativa</name>
    <name type="common">Hemp</name>
    <name type="synonym">Marijuana</name>
    <dbReference type="NCBI Taxonomy" id="3483"/>
    <lineage>
        <taxon>Eukaryota</taxon>
        <taxon>Viridiplantae</taxon>
        <taxon>Streptophyta</taxon>
        <taxon>Embryophyta</taxon>
        <taxon>Tracheophyta</taxon>
        <taxon>Spermatophyta</taxon>
        <taxon>Magnoliopsida</taxon>
        <taxon>eudicotyledons</taxon>
        <taxon>Gunneridae</taxon>
        <taxon>Pentapetalae</taxon>
        <taxon>rosids</taxon>
        <taxon>fabids</taxon>
        <taxon>Rosales</taxon>
        <taxon>Cannabaceae</taxon>
        <taxon>Cannabis</taxon>
    </lineage>
</organism>
<feature type="domain" description="RecQ mediated genome instability protein 1 OB-fold" evidence="4">
    <location>
        <begin position="77"/>
        <end position="178"/>
    </location>
</feature>
<keyword evidence="2" id="KW-0539">Nucleus</keyword>
<dbReference type="InterPro" id="IPR013894">
    <property type="entry name" value="RMI1_OB"/>
</dbReference>
<dbReference type="Proteomes" id="UP000596661">
    <property type="component" value="Chromosome 2"/>
</dbReference>
<feature type="compositionally biased region" description="Basic and acidic residues" evidence="3">
    <location>
        <begin position="232"/>
        <end position="260"/>
    </location>
</feature>
<evidence type="ECO:0000313" key="6">
    <source>
        <dbReference type="Proteomes" id="UP000596661"/>
    </source>
</evidence>
<evidence type="ECO:0000313" key="5">
    <source>
        <dbReference type="EnsemblPlants" id="cds.evm.model.02.2236"/>
    </source>
</evidence>
<dbReference type="EnsemblPlants" id="evm.model.02.2236">
    <property type="protein sequence ID" value="cds.evm.model.02.2236"/>
    <property type="gene ID" value="evm.TU.02.2236"/>
</dbReference>
<evidence type="ECO:0000256" key="3">
    <source>
        <dbReference type="SAM" id="MobiDB-lite"/>
    </source>
</evidence>
<evidence type="ECO:0000259" key="4">
    <source>
        <dbReference type="Pfam" id="PF08585"/>
    </source>
</evidence>
<dbReference type="GO" id="GO:0005634">
    <property type="term" value="C:nucleus"/>
    <property type="evidence" value="ECO:0007669"/>
    <property type="project" value="UniProtKB-SubCell"/>
</dbReference>
<dbReference type="OMA" id="IRMSMFS"/>
<dbReference type="InterPro" id="IPR042470">
    <property type="entry name" value="RMI1_N_C_sf"/>
</dbReference>
<reference evidence="5" key="2">
    <citation type="submission" date="2021-03" db="UniProtKB">
        <authorList>
            <consortium name="EnsemblPlants"/>
        </authorList>
    </citation>
    <scope>IDENTIFICATION</scope>
</reference>
<feature type="region of interest" description="Disordered" evidence="3">
    <location>
        <begin position="219"/>
        <end position="282"/>
    </location>
</feature>
<dbReference type="EMBL" id="UZAU01000235">
    <property type="status" value="NOT_ANNOTATED_CDS"/>
    <property type="molecule type" value="Genomic_DNA"/>
</dbReference>
<feature type="compositionally biased region" description="Basic and acidic residues" evidence="3">
    <location>
        <begin position="267"/>
        <end position="282"/>
    </location>
</feature>
<reference evidence="5" key="1">
    <citation type="submission" date="2018-11" db="EMBL/GenBank/DDBJ databases">
        <authorList>
            <person name="Grassa J C."/>
        </authorList>
    </citation>
    <scope>NUCLEOTIDE SEQUENCE [LARGE SCALE GENOMIC DNA]</scope>
</reference>
<dbReference type="PANTHER" id="PTHR13681">
    <property type="entry name" value="SURVIVAL OF MOTOR NEURON-RELATED-SPLICING FACTOR 30-RELATED"/>
    <property type="match status" value="1"/>
</dbReference>
<name>A0A803NWY7_CANSA</name>
<dbReference type="SMART" id="SM01161">
    <property type="entry name" value="DUF1767"/>
    <property type="match status" value="1"/>
</dbReference>
<keyword evidence="6" id="KW-1185">Reference proteome</keyword>
<dbReference type="PANTHER" id="PTHR13681:SF24">
    <property type="entry name" value="TUDOR DOMAIN-CONTAINING PROTEIN 3"/>
    <property type="match status" value="1"/>
</dbReference>
<dbReference type="Pfam" id="PF08585">
    <property type="entry name" value="RMI1_N_C"/>
    <property type="match status" value="1"/>
</dbReference>
<accession>A0A803NWY7</accession>
<comment type="subcellular location">
    <subcellularLocation>
        <location evidence="1">Nucleus</location>
    </subcellularLocation>
</comment>
<dbReference type="Gramene" id="evm.model.02.2236">
    <property type="protein sequence ID" value="cds.evm.model.02.2236"/>
    <property type="gene ID" value="evm.TU.02.2236"/>
</dbReference>
<proteinExistence type="predicted"/>
<evidence type="ECO:0000256" key="2">
    <source>
        <dbReference type="ARBA" id="ARBA00023242"/>
    </source>
</evidence>
<evidence type="ECO:0000256" key="1">
    <source>
        <dbReference type="ARBA" id="ARBA00004123"/>
    </source>
</evidence>
<feature type="region of interest" description="Disordered" evidence="3">
    <location>
        <begin position="306"/>
        <end position="326"/>
    </location>
</feature>
<dbReference type="AlphaFoldDB" id="A0A803NWY7"/>
<protein>
    <recommendedName>
        <fullName evidence="4">RecQ mediated genome instability protein 1 OB-fold domain-containing protein</fullName>
    </recommendedName>
</protein>
<sequence>MEVASITSDSVVETLKNRGWCLRDLEQLDAVIMIQSALADDSSSVIDSVESELTNMDLKSIGGKSLPDPSVLRNSSHIVGPKVLQISSVRDISRSSIDDLTRNSGGRRLLSLNLTDGITEIKAIEYSHVPSIPDDVVPGTKVCLKNKAAIHCGIVCLNPRVITVIGGVVPSLYEEWQMNKKYSGFSRSSLRLSKENDGAGPPPFEKLQIGVSRRPLVQKDYSSLNSKNGGPIKDKREPGIRPIGRNDDFHIKANDTDNHTKSASHTENTEEKPSSSETRPKEAVEYVPVQNQAAAQKLLQKLNNQNDQHYKGRRFKGKERREEPSTFTLDEWEKRKAGASTKPLIGPGHQHLSHDEELAWQLQHQFDLEDSNVSILAS</sequence>